<feature type="compositionally biased region" description="Basic and acidic residues" evidence="1">
    <location>
        <begin position="9"/>
        <end position="24"/>
    </location>
</feature>
<dbReference type="HOGENOM" id="CLU_1808500_0_0_1"/>
<dbReference type="Proteomes" id="UP000001593">
    <property type="component" value="Unassembled WGS sequence"/>
</dbReference>
<dbReference type="AlphaFoldDB" id="A7S079"/>
<gene>
    <name evidence="2" type="ORF">NEMVEDRAFT_v1g241933</name>
</gene>
<feature type="region of interest" description="Disordered" evidence="1">
    <location>
        <begin position="120"/>
        <end position="143"/>
    </location>
</feature>
<reference evidence="2 3" key="1">
    <citation type="journal article" date="2007" name="Science">
        <title>Sea anemone genome reveals ancestral eumetazoan gene repertoire and genomic organization.</title>
        <authorList>
            <person name="Putnam N.H."/>
            <person name="Srivastava M."/>
            <person name="Hellsten U."/>
            <person name="Dirks B."/>
            <person name="Chapman J."/>
            <person name="Salamov A."/>
            <person name="Terry A."/>
            <person name="Shapiro H."/>
            <person name="Lindquist E."/>
            <person name="Kapitonov V.V."/>
            <person name="Jurka J."/>
            <person name="Genikhovich G."/>
            <person name="Grigoriev I.V."/>
            <person name="Lucas S.M."/>
            <person name="Steele R.E."/>
            <person name="Finnerty J.R."/>
            <person name="Technau U."/>
            <person name="Martindale M.Q."/>
            <person name="Rokhsar D.S."/>
        </authorList>
    </citation>
    <scope>NUCLEOTIDE SEQUENCE [LARGE SCALE GENOMIC DNA]</scope>
    <source>
        <strain evidence="3">CH2 X CH6</strain>
    </source>
</reference>
<organism evidence="2 3">
    <name type="scientific">Nematostella vectensis</name>
    <name type="common">Starlet sea anemone</name>
    <dbReference type="NCBI Taxonomy" id="45351"/>
    <lineage>
        <taxon>Eukaryota</taxon>
        <taxon>Metazoa</taxon>
        <taxon>Cnidaria</taxon>
        <taxon>Anthozoa</taxon>
        <taxon>Hexacorallia</taxon>
        <taxon>Actiniaria</taxon>
        <taxon>Edwardsiidae</taxon>
        <taxon>Nematostella</taxon>
    </lineage>
</organism>
<accession>A7S079</accession>
<evidence type="ECO:0000313" key="2">
    <source>
        <dbReference type="EMBL" id="EDO42915.1"/>
    </source>
</evidence>
<feature type="region of interest" description="Disordered" evidence="1">
    <location>
        <begin position="1"/>
        <end position="73"/>
    </location>
</feature>
<evidence type="ECO:0000313" key="3">
    <source>
        <dbReference type="Proteomes" id="UP000001593"/>
    </source>
</evidence>
<evidence type="ECO:0000256" key="1">
    <source>
        <dbReference type="SAM" id="MobiDB-lite"/>
    </source>
</evidence>
<protein>
    <submittedName>
        <fullName evidence="2">Uncharacterized protein</fullName>
    </submittedName>
</protein>
<name>A7S079_NEMVE</name>
<sequence length="143" mass="16356">MASGSDPQTETRNEIIDDASEKDTNSVTLRIKSPRDKTPLHYTKSTPSFRSREYLDAVENSNDEGRRSRSTSMPLSIEAVKVAKELRRVSDIFSQEKRWPVRRKRRSTIGSYLAHQVQKEVQKSQSGSEENLHYHLPLEGTPV</sequence>
<proteinExistence type="predicted"/>
<keyword evidence="3" id="KW-1185">Reference proteome</keyword>
<dbReference type="EMBL" id="DS469559">
    <property type="protein sequence ID" value="EDO42915.1"/>
    <property type="molecule type" value="Genomic_DNA"/>
</dbReference>
<dbReference type="InParanoid" id="A7S079"/>